<dbReference type="InterPro" id="IPR013249">
    <property type="entry name" value="RNA_pol_sigma70_r4_t2"/>
</dbReference>
<dbReference type="PANTHER" id="PTHR43133">
    <property type="entry name" value="RNA POLYMERASE ECF-TYPE SIGMA FACTO"/>
    <property type="match status" value="1"/>
</dbReference>
<evidence type="ECO:0000256" key="5">
    <source>
        <dbReference type="SAM" id="Coils"/>
    </source>
</evidence>
<dbReference type="SUPFAM" id="SSF88659">
    <property type="entry name" value="Sigma3 and sigma4 domains of RNA polymerase sigma factors"/>
    <property type="match status" value="1"/>
</dbReference>
<dbReference type="NCBIfam" id="TIGR02937">
    <property type="entry name" value="sigma70-ECF"/>
    <property type="match status" value="1"/>
</dbReference>
<keyword evidence="7" id="KW-0240">DNA-directed RNA polymerase</keyword>
<dbReference type="InterPro" id="IPR014284">
    <property type="entry name" value="RNA_pol_sigma-70_dom"/>
</dbReference>
<accession>A0ABQ1UTV2</accession>
<keyword evidence="2" id="KW-0805">Transcription regulation</keyword>
<dbReference type="SUPFAM" id="SSF88946">
    <property type="entry name" value="Sigma2 domain of RNA polymerase sigma factors"/>
    <property type="match status" value="1"/>
</dbReference>
<dbReference type="Gene3D" id="1.10.10.10">
    <property type="entry name" value="Winged helix-like DNA-binding domain superfamily/Winged helix DNA-binding domain"/>
    <property type="match status" value="1"/>
</dbReference>
<dbReference type="GO" id="GO:0000428">
    <property type="term" value="C:DNA-directed RNA polymerase complex"/>
    <property type="evidence" value="ECO:0007669"/>
    <property type="project" value="UniProtKB-KW"/>
</dbReference>
<dbReference type="InterPro" id="IPR036388">
    <property type="entry name" value="WH-like_DNA-bd_sf"/>
</dbReference>
<dbReference type="InterPro" id="IPR013324">
    <property type="entry name" value="RNA_pol_sigma_r3/r4-like"/>
</dbReference>
<dbReference type="Pfam" id="PF08281">
    <property type="entry name" value="Sigma70_r4_2"/>
    <property type="match status" value="1"/>
</dbReference>
<dbReference type="InterPro" id="IPR039425">
    <property type="entry name" value="RNA_pol_sigma-70-like"/>
</dbReference>
<feature type="coiled-coil region" evidence="5">
    <location>
        <begin position="145"/>
        <end position="172"/>
    </location>
</feature>
<dbReference type="RefSeq" id="WP_137404476.1">
    <property type="nucleotide sequence ID" value="NZ_BMIU01000004.1"/>
</dbReference>
<evidence type="ECO:0000256" key="3">
    <source>
        <dbReference type="ARBA" id="ARBA00023082"/>
    </source>
</evidence>
<evidence type="ECO:0000256" key="2">
    <source>
        <dbReference type="ARBA" id="ARBA00023015"/>
    </source>
</evidence>
<name>A0ABQ1UTV2_9BACT</name>
<comment type="caution">
    <text evidence="7">The sequence shown here is derived from an EMBL/GenBank/DDBJ whole genome shotgun (WGS) entry which is preliminary data.</text>
</comment>
<gene>
    <name evidence="7" type="ORF">GCM10011339_11550</name>
</gene>
<keyword evidence="4" id="KW-0804">Transcription</keyword>
<dbReference type="Proteomes" id="UP000647339">
    <property type="component" value="Unassembled WGS sequence"/>
</dbReference>
<protein>
    <submittedName>
        <fullName evidence="7">DNA-directed RNA polymerase sigma-70 factor</fullName>
    </submittedName>
</protein>
<dbReference type="PANTHER" id="PTHR43133:SF46">
    <property type="entry name" value="RNA POLYMERASE SIGMA-70 FACTOR ECF SUBFAMILY"/>
    <property type="match status" value="1"/>
</dbReference>
<evidence type="ECO:0000313" key="8">
    <source>
        <dbReference type="Proteomes" id="UP000647339"/>
    </source>
</evidence>
<organism evidence="7 8">
    <name type="scientific">Echinicola rosea</name>
    <dbReference type="NCBI Taxonomy" id="1807691"/>
    <lineage>
        <taxon>Bacteria</taxon>
        <taxon>Pseudomonadati</taxon>
        <taxon>Bacteroidota</taxon>
        <taxon>Cytophagia</taxon>
        <taxon>Cytophagales</taxon>
        <taxon>Cyclobacteriaceae</taxon>
        <taxon>Echinicola</taxon>
    </lineage>
</organism>
<feature type="domain" description="RNA polymerase sigma factor 70 region 4 type 2" evidence="6">
    <location>
        <begin position="153"/>
        <end position="206"/>
    </location>
</feature>
<evidence type="ECO:0000259" key="6">
    <source>
        <dbReference type="Pfam" id="PF08281"/>
    </source>
</evidence>
<sequence>MKKTQNTNINDKVEFPMLLMKHSKIMMVYADKSDLEVWSSFKNGDESAFNYIYRKHAAELYNYGMQVCHQNEWVLDCLQAMFVDIRRKRLRLGNVHSIKGYLFTVFHRELFKLIRKKRKDEFVPLDEMADEFLIEASHETKLIAQELSGERKRELEEALNQLTKRERQAIVLLYREELSYREIADLMDFKEVKTARSLVYKALGRLKEVFDTRECLR</sequence>
<evidence type="ECO:0000256" key="1">
    <source>
        <dbReference type="ARBA" id="ARBA00010641"/>
    </source>
</evidence>
<evidence type="ECO:0000256" key="4">
    <source>
        <dbReference type="ARBA" id="ARBA00023163"/>
    </source>
</evidence>
<keyword evidence="3" id="KW-0731">Sigma factor</keyword>
<dbReference type="CDD" id="cd06171">
    <property type="entry name" value="Sigma70_r4"/>
    <property type="match status" value="1"/>
</dbReference>
<evidence type="ECO:0000313" key="7">
    <source>
        <dbReference type="EMBL" id="GGF25132.1"/>
    </source>
</evidence>
<dbReference type="Gene3D" id="1.10.1740.10">
    <property type="match status" value="1"/>
</dbReference>
<keyword evidence="5" id="KW-0175">Coiled coil</keyword>
<dbReference type="InterPro" id="IPR013325">
    <property type="entry name" value="RNA_pol_sigma_r2"/>
</dbReference>
<comment type="similarity">
    <text evidence="1">Belongs to the sigma-70 factor family. ECF subfamily.</text>
</comment>
<reference evidence="8" key="1">
    <citation type="journal article" date="2019" name="Int. J. Syst. Evol. Microbiol.">
        <title>The Global Catalogue of Microorganisms (GCM) 10K type strain sequencing project: providing services to taxonomists for standard genome sequencing and annotation.</title>
        <authorList>
            <consortium name="The Broad Institute Genomics Platform"/>
            <consortium name="The Broad Institute Genome Sequencing Center for Infectious Disease"/>
            <person name="Wu L."/>
            <person name="Ma J."/>
        </authorList>
    </citation>
    <scope>NUCLEOTIDE SEQUENCE [LARGE SCALE GENOMIC DNA]</scope>
    <source>
        <strain evidence="8">CGMCC 1.15407</strain>
    </source>
</reference>
<dbReference type="EMBL" id="BMIU01000004">
    <property type="protein sequence ID" value="GGF25132.1"/>
    <property type="molecule type" value="Genomic_DNA"/>
</dbReference>
<proteinExistence type="inferred from homology"/>
<keyword evidence="8" id="KW-1185">Reference proteome</keyword>